<evidence type="ECO:0000256" key="1">
    <source>
        <dbReference type="SAM" id="MobiDB-lite"/>
    </source>
</evidence>
<dbReference type="Proteomes" id="UP000242525">
    <property type="component" value="Unassembled WGS sequence"/>
</dbReference>
<keyword evidence="3" id="KW-1185">Reference proteome</keyword>
<evidence type="ECO:0000313" key="3">
    <source>
        <dbReference type="Proteomes" id="UP000242525"/>
    </source>
</evidence>
<sequence length="302" mass="32905">MTSDLQKRFKSYGTALEEDQKLRDVAFTIDKRTTQLAKKMVFAVHRHGNTSILEKDVLREFRRAPFAARFRYGYLLANAREEYLEAVLLREFVGQVEETRAGTRTEVTLASIIRAIDPGARDNNNSSEANKGDSDLNDGNAGGRRGSYGSNDSTGSDTTLAAQLGDDDRAAETLLLALLDFSGELARLGTIETARYGWPALAVAQDLLWHTRELAPYAHDASVRRFDAKLATLRVSVGKLERLLTLACVTTPQTTVAPLSRSAPAADPSVSSKALSDPAVRPPGAFSMVDAGMASRFQDHSV</sequence>
<feature type="region of interest" description="Disordered" evidence="1">
    <location>
        <begin position="259"/>
        <end position="279"/>
    </location>
</feature>
<accession>A0A0J9XIP6</accession>
<comment type="caution">
    <text evidence="2">The sequence shown here is derived from an EMBL/GenBank/DDBJ whole genome shotgun (WGS) entry which is preliminary data.</text>
</comment>
<dbReference type="EMBL" id="CCBN010000017">
    <property type="protein sequence ID" value="CDO56835.1"/>
    <property type="molecule type" value="Genomic_DNA"/>
</dbReference>
<feature type="region of interest" description="Disordered" evidence="1">
    <location>
        <begin position="120"/>
        <end position="160"/>
    </location>
</feature>
<feature type="compositionally biased region" description="Polar residues" evidence="1">
    <location>
        <begin position="148"/>
        <end position="160"/>
    </location>
</feature>
<name>A0A0J9XIP6_GEOCN</name>
<evidence type="ECO:0008006" key="4">
    <source>
        <dbReference type="Google" id="ProtNLM"/>
    </source>
</evidence>
<dbReference type="AlphaFoldDB" id="A0A0J9XIP6"/>
<proteinExistence type="predicted"/>
<organism evidence="2 3">
    <name type="scientific">Geotrichum candidum</name>
    <name type="common">Oospora lactis</name>
    <name type="synonym">Dipodascus geotrichum</name>
    <dbReference type="NCBI Taxonomy" id="1173061"/>
    <lineage>
        <taxon>Eukaryota</taxon>
        <taxon>Fungi</taxon>
        <taxon>Dikarya</taxon>
        <taxon>Ascomycota</taxon>
        <taxon>Saccharomycotina</taxon>
        <taxon>Dipodascomycetes</taxon>
        <taxon>Dipodascales</taxon>
        <taxon>Dipodascaceae</taxon>
        <taxon>Geotrichum</taxon>
    </lineage>
</organism>
<evidence type="ECO:0000313" key="2">
    <source>
        <dbReference type="EMBL" id="CDO56835.1"/>
    </source>
</evidence>
<reference evidence="2" key="1">
    <citation type="submission" date="2014-03" db="EMBL/GenBank/DDBJ databases">
        <authorList>
            <person name="Casaregola S."/>
        </authorList>
    </citation>
    <scope>NUCLEOTIDE SEQUENCE [LARGE SCALE GENOMIC DNA]</scope>
    <source>
        <strain evidence="2">CLIB 918</strain>
    </source>
</reference>
<dbReference type="GO" id="GO:0043565">
    <property type="term" value="F:sequence-specific DNA binding"/>
    <property type="evidence" value="ECO:0007669"/>
    <property type="project" value="InterPro"/>
</dbReference>
<protein>
    <recommendedName>
        <fullName evidence="4">Translin</fullName>
    </recommendedName>
</protein>
<dbReference type="InterPro" id="IPR036081">
    <property type="entry name" value="Translin_sf"/>
</dbReference>
<dbReference type="SUPFAM" id="SSF74784">
    <property type="entry name" value="Translin"/>
    <property type="match status" value="1"/>
</dbReference>
<gene>
    <name evidence="2" type="ORF">BN980_GECA17s00769g</name>
</gene>